<dbReference type="OrthoDB" id="3631755at2"/>
<accession>A0A1H9UAQ0</accession>
<name>A0A1H9UAQ0_9PSEU</name>
<sequence length="60" mass="6395">MSYAVDNVLDEIAIGMKVLRDTTKGIPDVGGIRASHERARKAVGALVVALEDVRSKISDS</sequence>
<dbReference type="RefSeq" id="WP_089922159.1">
    <property type="nucleotide sequence ID" value="NZ_FOFV01000015.1"/>
</dbReference>
<reference evidence="2" key="1">
    <citation type="submission" date="2016-10" db="EMBL/GenBank/DDBJ databases">
        <authorList>
            <person name="Varghese N."/>
            <person name="Submissions S."/>
        </authorList>
    </citation>
    <scope>NUCLEOTIDE SEQUENCE [LARGE SCALE GENOMIC DNA]</scope>
    <source>
        <strain evidence="2">DSM 44437</strain>
    </source>
</reference>
<evidence type="ECO:0000313" key="1">
    <source>
        <dbReference type="EMBL" id="SES06526.1"/>
    </source>
</evidence>
<evidence type="ECO:0000313" key="2">
    <source>
        <dbReference type="Proteomes" id="UP000199503"/>
    </source>
</evidence>
<gene>
    <name evidence="1" type="ORF">SAMN04488000_115144</name>
</gene>
<dbReference type="Proteomes" id="UP000199503">
    <property type="component" value="Unassembled WGS sequence"/>
</dbReference>
<organism evidence="1 2">
    <name type="scientific">Lentzea albida</name>
    <dbReference type="NCBI Taxonomy" id="65499"/>
    <lineage>
        <taxon>Bacteria</taxon>
        <taxon>Bacillati</taxon>
        <taxon>Actinomycetota</taxon>
        <taxon>Actinomycetes</taxon>
        <taxon>Pseudonocardiales</taxon>
        <taxon>Pseudonocardiaceae</taxon>
        <taxon>Lentzea</taxon>
    </lineage>
</organism>
<dbReference type="AlphaFoldDB" id="A0A1H9UAQ0"/>
<dbReference type="EMBL" id="FOFV01000015">
    <property type="protein sequence ID" value="SES06526.1"/>
    <property type="molecule type" value="Genomic_DNA"/>
</dbReference>
<proteinExistence type="predicted"/>
<protein>
    <submittedName>
        <fullName evidence="1">Uncharacterized protein</fullName>
    </submittedName>
</protein>
<dbReference type="STRING" id="65499.SAMN04488000_115144"/>
<keyword evidence="2" id="KW-1185">Reference proteome</keyword>